<dbReference type="AlphaFoldDB" id="I3X1C0"/>
<organism evidence="3 4">
    <name type="scientific">Sinorhizobium fredii (strain USDA 257)</name>
    <dbReference type="NCBI Taxonomy" id="1185652"/>
    <lineage>
        <taxon>Bacteria</taxon>
        <taxon>Pseudomonadati</taxon>
        <taxon>Pseudomonadota</taxon>
        <taxon>Alphaproteobacteria</taxon>
        <taxon>Hyphomicrobiales</taxon>
        <taxon>Rhizobiaceae</taxon>
        <taxon>Sinorhizobium/Ensifer group</taxon>
        <taxon>Sinorhizobium</taxon>
    </lineage>
</organism>
<dbReference type="eggNOG" id="COG1922">
    <property type="taxonomic scope" value="Bacteria"/>
</dbReference>
<dbReference type="GO" id="GO:0016758">
    <property type="term" value="F:hexosyltransferase activity"/>
    <property type="evidence" value="ECO:0007669"/>
    <property type="project" value="TreeGrafter"/>
</dbReference>
<sequence>MRAASSLLFGIAIEPCSGAVMMVHPFAAIEGEMVESAINQVQVRELVVGVPVHALGWTQAINCVFEWALRRESRTVFLCNVHSVVTARRNRAHAEAMESADLVAPDGAPVAWVLRRQGHGGQPRVSGPDLMWRCCRRASELGTEMFLYGASPGTLGRLEQRIRTEFPGINIVGTYSPPRRPLTDDEDEAVVRMINQSGARIVWVGLGCPKQEAWLRAHRGRINAVMLGVGAAFDFHAGDIKRAPQWMQKCGLEWLHRLSQDPRRLASRYLVTNSLFILALLHTSLLSMLGSVTVKDRHRTGGSP</sequence>
<dbReference type="KEGG" id="sfd:USDA257_c10850"/>
<evidence type="ECO:0000256" key="2">
    <source>
        <dbReference type="ARBA" id="ARBA00022679"/>
    </source>
</evidence>
<dbReference type="STRING" id="1185652.USDA257_c10850"/>
<dbReference type="HOGENOM" id="CLU_063203_2_0_5"/>
<reference evidence="3 4" key="1">
    <citation type="journal article" date="2012" name="J. Bacteriol.">
        <title>Complete genome sequence of the broad-host-range strain Sinorhizobium fredii USDA257.</title>
        <authorList>
            <person name="Schuldes J."/>
            <person name="Rodriguez Orbegoso M."/>
            <person name="Schmeisser C."/>
            <person name="Krishnan H.B."/>
            <person name="Daniel R."/>
            <person name="Streit W.R."/>
        </authorList>
    </citation>
    <scope>NUCLEOTIDE SEQUENCE [LARGE SCALE GENOMIC DNA]</scope>
    <source>
        <strain evidence="3 4">USDA 257</strain>
    </source>
</reference>
<name>I3X1C0_SINF2</name>
<dbReference type="PANTHER" id="PTHR34136">
    <property type="match status" value="1"/>
</dbReference>
<evidence type="ECO:0000313" key="4">
    <source>
        <dbReference type="Proteomes" id="UP000006180"/>
    </source>
</evidence>
<evidence type="ECO:0000313" key="3">
    <source>
        <dbReference type="EMBL" id="AFL49676.1"/>
    </source>
</evidence>
<dbReference type="EMBL" id="CP003563">
    <property type="protein sequence ID" value="AFL49676.1"/>
    <property type="molecule type" value="Genomic_DNA"/>
</dbReference>
<protein>
    <submittedName>
        <fullName evidence="3">Putative UDP-N-acetyl-D-mannosaminuronic acid transferase WecG</fullName>
        <ecNumber evidence="3">2.4.1.-</ecNumber>
    </submittedName>
</protein>
<dbReference type="InterPro" id="IPR004629">
    <property type="entry name" value="WecG_TagA_CpsF"/>
</dbReference>
<accession>I3X1C0</accession>
<keyword evidence="2 3" id="KW-0808">Transferase</keyword>
<evidence type="ECO:0000256" key="1">
    <source>
        <dbReference type="ARBA" id="ARBA00022676"/>
    </source>
</evidence>
<gene>
    <name evidence="3" type="primary">wecG</name>
    <name evidence="3" type="ORF">USDA257_c10850</name>
</gene>
<dbReference type="EC" id="2.4.1.-" evidence="3"/>
<dbReference type="CDD" id="cd06533">
    <property type="entry name" value="Glyco_transf_WecG_TagA"/>
    <property type="match status" value="1"/>
</dbReference>
<dbReference type="NCBIfam" id="TIGR00696">
    <property type="entry name" value="wecG_tagA_cpsF"/>
    <property type="match status" value="1"/>
</dbReference>
<dbReference type="Pfam" id="PF03808">
    <property type="entry name" value="Glyco_tran_WecG"/>
    <property type="match status" value="1"/>
</dbReference>
<dbReference type="Proteomes" id="UP000006180">
    <property type="component" value="Chromosome"/>
</dbReference>
<proteinExistence type="predicted"/>
<dbReference type="PANTHER" id="PTHR34136:SF1">
    <property type="entry name" value="UDP-N-ACETYL-D-MANNOSAMINURONIC ACID TRANSFERASE"/>
    <property type="match status" value="1"/>
</dbReference>
<keyword evidence="1 3" id="KW-0328">Glycosyltransferase</keyword>